<dbReference type="Gene3D" id="2.170.270.10">
    <property type="entry name" value="SET domain"/>
    <property type="match status" value="1"/>
</dbReference>
<protein>
    <recommendedName>
        <fullName evidence="3">SET domain-containing protein</fullName>
    </recommendedName>
</protein>
<organism evidence="1 2">
    <name type="scientific">Fragilariopsis cylindrus CCMP1102</name>
    <dbReference type="NCBI Taxonomy" id="635003"/>
    <lineage>
        <taxon>Eukaryota</taxon>
        <taxon>Sar</taxon>
        <taxon>Stramenopiles</taxon>
        <taxon>Ochrophyta</taxon>
        <taxon>Bacillariophyta</taxon>
        <taxon>Bacillariophyceae</taxon>
        <taxon>Bacillariophycidae</taxon>
        <taxon>Bacillariales</taxon>
        <taxon>Bacillariaceae</taxon>
        <taxon>Fragilariopsis</taxon>
    </lineage>
</organism>
<reference evidence="1 2" key="1">
    <citation type="submission" date="2016-09" db="EMBL/GenBank/DDBJ databases">
        <title>Extensive genetic diversity and differential bi-allelic expression allows diatom success in the polar Southern Ocean.</title>
        <authorList>
            <consortium name="DOE Joint Genome Institute"/>
            <person name="Mock T."/>
            <person name="Otillar R.P."/>
            <person name="Strauss J."/>
            <person name="Dupont C."/>
            <person name="Frickenhaus S."/>
            <person name="Maumus F."/>
            <person name="Mcmullan M."/>
            <person name="Sanges R."/>
            <person name="Schmutz J."/>
            <person name="Toseland A."/>
            <person name="Valas R."/>
            <person name="Veluchamy A."/>
            <person name="Ward B.J."/>
            <person name="Allen A."/>
            <person name="Barry K."/>
            <person name="Falciatore A."/>
            <person name="Ferrante M."/>
            <person name="Fortunato A.E."/>
            <person name="Gloeckner G."/>
            <person name="Gruber A."/>
            <person name="Hipkin R."/>
            <person name="Janech M."/>
            <person name="Kroth P."/>
            <person name="Leese F."/>
            <person name="Lindquist E."/>
            <person name="Lyon B.R."/>
            <person name="Martin J."/>
            <person name="Mayer C."/>
            <person name="Parker M."/>
            <person name="Quesneville H."/>
            <person name="Raymond J."/>
            <person name="Uhlig C."/>
            <person name="Valentin K.U."/>
            <person name="Worden A.Z."/>
            <person name="Armbrust E.V."/>
            <person name="Bowler C."/>
            <person name="Green B."/>
            <person name="Moulton V."/>
            <person name="Van Oosterhout C."/>
            <person name="Grigoriev I."/>
        </authorList>
    </citation>
    <scope>NUCLEOTIDE SEQUENCE [LARGE SCALE GENOMIC DNA]</scope>
    <source>
        <strain evidence="1 2">CCMP1102</strain>
    </source>
</reference>
<name>A0A1E7FIE1_9STRA</name>
<dbReference type="Proteomes" id="UP000095751">
    <property type="component" value="Unassembled WGS sequence"/>
</dbReference>
<dbReference type="AlphaFoldDB" id="A0A1E7FIE1"/>
<dbReference type="CDD" id="cd08161">
    <property type="entry name" value="SET"/>
    <property type="match status" value="1"/>
</dbReference>
<sequence>MGRKSRTNLKIQAEMAAEDAYRWQWCFDNDIEPEKMCYWFIYTKSGNIPGGKETDYKYKTRYDAQMTLLNEAFGQKETSLFQLEMTDTMGLGVFARNDLETVLTDSDSDVLLTTKLQAKYYNVIENVDWSNGKVTTHHNIGGRPTIGQKRPSSEMMKGGIKKSLVGPFNFLNHACDTHSQFNLVEDVEEQCVYAILKTNIHVQKGDQIFINYKEGGIIDYADVDYECASCK</sequence>
<dbReference type="KEGG" id="fcy:FRACYDRAFT_238371"/>
<keyword evidence="2" id="KW-1185">Reference proteome</keyword>
<proteinExistence type="predicted"/>
<evidence type="ECO:0000313" key="1">
    <source>
        <dbReference type="EMBL" id="OEU17941.1"/>
    </source>
</evidence>
<evidence type="ECO:0000313" key="2">
    <source>
        <dbReference type="Proteomes" id="UP000095751"/>
    </source>
</evidence>
<evidence type="ECO:0008006" key="3">
    <source>
        <dbReference type="Google" id="ProtNLM"/>
    </source>
</evidence>
<accession>A0A1E7FIE1</accession>
<dbReference type="InParanoid" id="A0A1E7FIE1"/>
<gene>
    <name evidence="1" type="ORF">FRACYDRAFT_238371</name>
</gene>
<dbReference type="InterPro" id="IPR046341">
    <property type="entry name" value="SET_dom_sf"/>
</dbReference>
<dbReference type="SUPFAM" id="SSF82199">
    <property type="entry name" value="SET domain"/>
    <property type="match status" value="1"/>
</dbReference>
<dbReference type="EMBL" id="KV784357">
    <property type="protein sequence ID" value="OEU17941.1"/>
    <property type="molecule type" value="Genomic_DNA"/>
</dbReference>